<dbReference type="Proteomes" id="UP001174936">
    <property type="component" value="Unassembled WGS sequence"/>
</dbReference>
<comment type="caution">
    <text evidence="2">The sequence shown here is derived from an EMBL/GenBank/DDBJ whole genome shotgun (WGS) entry which is preliminary data.</text>
</comment>
<protein>
    <submittedName>
        <fullName evidence="2">Uncharacterized protein</fullName>
    </submittedName>
</protein>
<sequence>MAQGTVNDLTQARIDSLIPEVLVVTTDFKSASRQALLRQAEFDGKIIDLKDKEASLAIREQAAESRENRLKSREAAVTTAQKNLSVMQAAFRECLDRLQKEHEGMANAMLHEFNQFLRKQDQNAKGDDGKSSDIPERIGED</sequence>
<dbReference type="EMBL" id="JAULSV010000006">
    <property type="protein sequence ID" value="KAK0640673.1"/>
    <property type="molecule type" value="Genomic_DNA"/>
</dbReference>
<organism evidence="2 3">
    <name type="scientific">Cercophora newfieldiana</name>
    <dbReference type="NCBI Taxonomy" id="92897"/>
    <lineage>
        <taxon>Eukaryota</taxon>
        <taxon>Fungi</taxon>
        <taxon>Dikarya</taxon>
        <taxon>Ascomycota</taxon>
        <taxon>Pezizomycotina</taxon>
        <taxon>Sordariomycetes</taxon>
        <taxon>Sordariomycetidae</taxon>
        <taxon>Sordariales</taxon>
        <taxon>Lasiosphaeriaceae</taxon>
        <taxon>Cercophora</taxon>
    </lineage>
</organism>
<accession>A0AA40CKD0</accession>
<dbReference type="AlphaFoldDB" id="A0AA40CKD0"/>
<evidence type="ECO:0000313" key="2">
    <source>
        <dbReference type="EMBL" id="KAK0640673.1"/>
    </source>
</evidence>
<feature type="region of interest" description="Disordered" evidence="1">
    <location>
        <begin position="119"/>
        <end position="141"/>
    </location>
</feature>
<name>A0AA40CKD0_9PEZI</name>
<evidence type="ECO:0000313" key="3">
    <source>
        <dbReference type="Proteomes" id="UP001174936"/>
    </source>
</evidence>
<proteinExistence type="predicted"/>
<reference evidence="2" key="1">
    <citation type="submission" date="2023-06" db="EMBL/GenBank/DDBJ databases">
        <title>Genome-scale phylogeny and comparative genomics of the fungal order Sordariales.</title>
        <authorList>
            <consortium name="Lawrence Berkeley National Laboratory"/>
            <person name="Hensen N."/>
            <person name="Bonometti L."/>
            <person name="Westerberg I."/>
            <person name="Brannstrom I.O."/>
            <person name="Guillou S."/>
            <person name="Cros-Aarteil S."/>
            <person name="Calhoun S."/>
            <person name="Haridas S."/>
            <person name="Kuo A."/>
            <person name="Mondo S."/>
            <person name="Pangilinan J."/>
            <person name="Riley R."/>
            <person name="Labutti K."/>
            <person name="Andreopoulos B."/>
            <person name="Lipzen A."/>
            <person name="Chen C."/>
            <person name="Yanf M."/>
            <person name="Daum C."/>
            <person name="Ng V."/>
            <person name="Clum A."/>
            <person name="Steindorff A."/>
            <person name="Ohm R."/>
            <person name="Martin F."/>
            <person name="Silar P."/>
            <person name="Natvig D."/>
            <person name="Lalanne C."/>
            <person name="Gautier V."/>
            <person name="Ament-Velasquez S.L."/>
            <person name="Kruys A."/>
            <person name="Hutchinson M.I."/>
            <person name="Powell A.J."/>
            <person name="Barry K."/>
            <person name="Miller A.N."/>
            <person name="Grigoriev I.V."/>
            <person name="Debuchy R."/>
            <person name="Gladieux P."/>
            <person name="Thoren M.H."/>
            <person name="Johannesson H."/>
        </authorList>
    </citation>
    <scope>NUCLEOTIDE SEQUENCE</scope>
    <source>
        <strain evidence="2">SMH2532-1</strain>
    </source>
</reference>
<keyword evidence="3" id="KW-1185">Reference proteome</keyword>
<evidence type="ECO:0000256" key="1">
    <source>
        <dbReference type="SAM" id="MobiDB-lite"/>
    </source>
</evidence>
<gene>
    <name evidence="2" type="ORF">B0T16DRAFT_460836</name>
</gene>